<dbReference type="EMBL" id="UOFS01000022">
    <property type="protein sequence ID" value="VAW95323.1"/>
    <property type="molecule type" value="Genomic_DNA"/>
</dbReference>
<dbReference type="AlphaFoldDB" id="A0A3B1A5E0"/>
<organism evidence="2">
    <name type="scientific">hydrothermal vent metagenome</name>
    <dbReference type="NCBI Taxonomy" id="652676"/>
    <lineage>
        <taxon>unclassified sequences</taxon>
        <taxon>metagenomes</taxon>
        <taxon>ecological metagenomes</taxon>
    </lineage>
</organism>
<evidence type="ECO:0000313" key="2">
    <source>
        <dbReference type="EMBL" id="VAW95323.1"/>
    </source>
</evidence>
<feature type="compositionally biased region" description="Polar residues" evidence="1">
    <location>
        <begin position="71"/>
        <end position="83"/>
    </location>
</feature>
<evidence type="ECO:0000256" key="1">
    <source>
        <dbReference type="SAM" id="MobiDB-lite"/>
    </source>
</evidence>
<protein>
    <submittedName>
        <fullName evidence="2">Uncharacterized protein</fullName>
    </submittedName>
</protein>
<proteinExistence type="predicted"/>
<name>A0A3B1A5E0_9ZZZZ</name>
<feature type="region of interest" description="Disordered" evidence="1">
    <location>
        <begin position="52"/>
        <end position="83"/>
    </location>
</feature>
<accession>A0A3B1A5E0</accession>
<reference evidence="2" key="1">
    <citation type="submission" date="2018-06" db="EMBL/GenBank/DDBJ databases">
        <authorList>
            <person name="Zhirakovskaya E."/>
        </authorList>
    </citation>
    <scope>NUCLEOTIDE SEQUENCE</scope>
</reference>
<gene>
    <name evidence="2" type="ORF">MNBD_GAMMA22-35</name>
</gene>
<sequence>MNLLRKIVTAVLLLNVANFVFADAVCPDTLNADEMYDCIVVEGAGGTYMDERASELAEDESAASEELKESNSTASKESSQAKL</sequence>